<feature type="transmembrane region" description="Helical" evidence="15">
    <location>
        <begin position="659"/>
        <end position="678"/>
    </location>
</feature>
<reference evidence="17" key="1">
    <citation type="submission" date="2021-02" db="EMBL/GenBank/DDBJ databases">
        <authorList>
            <person name="Cremers G."/>
            <person name="Picone N."/>
        </authorList>
    </citation>
    <scope>NUCLEOTIDE SEQUENCE</scope>
    <source>
        <strain evidence="17">PQ17</strain>
    </source>
</reference>
<keyword evidence="14 15" id="KW-0472">Membrane</keyword>
<dbReference type="InterPro" id="IPR001757">
    <property type="entry name" value="P_typ_ATPase"/>
</dbReference>
<dbReference type="SUPFAM" id="SSF56784">
    <property type="entry name" value="HAD-like"/>
    <property type="match status" value="1"/>
</dbReference>
<evidence type="ECO:0000256" key="6">
    <source>
        <dbReference type="ARBA" id="ARBA00022692"/>
    </source>
</evidence>
<keyword evidence="7 15" id="KW-0479">Metal-binding</keyword>
<keyword evidence="3" id="KW-0813">Transport</keyword>
<comment type="caution">
    <text evidence="17">The sequence shown here is derived from an EMBL/GenBank/DDBJ whole genome shotgun (WGS) entry which is preliminary data.</text>
</comment>
<dbReference type="EMBL" id="CAJNOB010000014">
    <property type="protein sequence ID" value="CAF0697207.1"/>
    <property type="molecule type" value="Genomic_DNA"/>
</dbReference>
<dbReference type="Proteomes" id="UP000663859">
    <property type="component" value="Unassembled WGS sequence"/>
</dbReference>
<dbReference type="Pfam" id="PF00702">
    <property type="entry name" value="Hydrolase"/>
    <property type="match status" value="1"/>
</dbReference>
<keyword evidence="6 15" id="KW-0812">Transmembrane</keyword>
<dbReference type="GO" id="GO:0005524">
    <property type="term" value="F:ATP binding"/>
    <property type="evidence" value="ECO:0007669"/>
    <property type="project" value="UniProtKB-UniRule"/>
</dbReference>
<dbReference type="NCBIfam" id="TIGR01525">
    <property type="entry name" value="ATPase-IB_hvy"/>
    <property type="match status" value="1"/>
</dbReference>
<keyword evidence="8 15" id="KW-0547">Nucleotide-binding</keyword>
<dbReference type="GO" id="GO:0005886">
    <property type="term" value="C:plasma membrane"/>
    <property type="evidence" value="ECO:0007669"/>
    <property type="project" value="UniProtKB-SubCell"/>
</dbReference>
<evidence type="ECO:0000256" key="14">
    <source>
        <dbReference type="ARBA" id="ARBA00023136"/>
    </source>
</evidence>
<dbReference type="SUPFAM" id="SSF55008">
    <property type="entry name" value="HMA, heavy metal-associated domain"/>
    <property type="match status" value="1"/>
</dbReference>
<dbReference type="InterPro" id="IPR059000">
    <property type="entry name" value="ATPase_P-type_domA"/>
</dbReference>
<evidence type="ECO:0000256" key="7">
    <source>
        <dbReference type="ARBA" id="ARBA00022723"/>
    </source>
</evidence>
<dbReference type="NCBIfam" id="TIGR01512">
    <property type="entry name" value="ATPase-IB2_Cd"/>
    <property type="match status" value="1"/>
</dbReference>
<feature type="transmembrane region" description="Helical" evidence="15">
    <location>
        <begin position="324"/>
        <end position="343"/>
    </location>
</feature>
<dbReference type="GO" id="GO:0016887">
    <property type="term" value="F:ATP hydrolysis activity"/>
    <property type="evidence" value="ECO:0007669"/>
    <property type="project" value="InterPro"/>
</dbReference>
<evidence type="ECO:0000256" key="2">
    <source>
        <dbReference type="ARBA" id="ARBA00006024"/>
    </source>
</evidence>
<keyword evidence="4 15" id="KW-1003">Cell membrane</keyword>
<dbReference type="InterPro" id="IPR036412">
    <property type="entry name" value="HAD-like_sf"/>
</dbReference>
<dbReference type="InterPro" id="IPR023214">
    <property type="entry name" value="HAD_sf"/>
</dbReference>
<proteinExistence type="inferred from homology"/>
<evidence type="ECO:0000256" key="9">
    <source>
        <dbReference type="ARBA" id="ARBA00022840"/>
    </source>
</evidence>
<feature type="transmembrane region" description="Helical" evidence="15">
    <location>
        <begin position="169"/>
        <end position="189"/>
    </location>
</feature>
<dbReference type="GO" id="GO:0055070">
    <property type="term" value="P:copper ion homeostasis"/>
    <property type="evidence" value="ECO:0007669"/>
    <property type="project" value="TreeGrafter"/>
</dbReference>
<dbReference type="Gene3D" id="3.40.50.1000">
    <property type="entry name" value="HAD superfamily/HAD-like"/>
    <property type="match status" value="1"/>
</dbReference>
<dbReference type="GO" id="GO:0043682">
    <property type="term" value="F:P-type divalent copper transporter activity"/>
    <property type="evidence" value="ECO:0007669"/>
    <property type="project" value="TreeGrafter"/>
</dbReference>
<feature type="transmembrane region" description="Helical" evidence="15">
    <location>
        <begin position="355"/>
        <end position="386"/>
    </location>
</feature>
<dbReference type="Gene3D" id="3.30.70.100">
    <property type="match status" value="1"/>
</dbReference>
<dbReference type="InterPro" id="IPR008250">
    <property type="entry name" value="ATPase_P-typ_transduc_dom_A_sf"/>
</dbReference>
<keyword evidence="13" id="KW-0406">Ion transport</keyword>
<dbReference type="GO" id="GO:0005507">
    <property type="term" value="F:copper ion binding"/>
    <property type="evidence" value="ECO:0007669"/>
    <property type="project" value="TreeGrafter"/>
</dbReference>
<comment type="similarity">
    <text evidence="2 15">Belongs to the cation transport ATPase (P-type) (TC 3.A.3) family. Type IB subfamily.</text>
</comment>
<feature type="transmembrane region" description="Helical" evidence="15">
    <location>
        <begin position="85"/>
        <end position="102"/>
    </location>
</feature>
<dbReference type="PANTHER" id="PTHR43520:SF5">
    <property type="entry name" value="CATION-TRANSPORTING P-TYPE ATPASE-RELATED"/>
    <property type="match status" value="1"/>
</dbReference>
<protein>
    <submittedName>
        <fullName evidence="17">Lead, cadmium, zinc and mercury transporting ATPase</fullName>
    </submittedName>
</protein>
<dbReference type="FunFam" id="2.70.150.10:FF:000020">
    <property type="entry name" value="Copper-exporting P-type ATPase A"/>
    <property type="match status" value="1"/>
</dbReference>
<dbReference type="InterPro" id="IPR023299">
    <property type="entry name" value="ATPase_P-typ_cyto_dom_N"/>
</dbReference>
<dbReference type="InterPro" id="IPR023298">
    <property type="entry name" value="ATPase_P-typ_TM_dom_sf"/>
</dbReference>
<evidence type="ECO:0000313" key="18">
    <source>
        <dbReference type="Proteomes" id="UP000663859"/>
    </source>
</evidence>
<dbReference type="InterPro" id="IPR006121">
    <property type="entry name" value="HMA_dom"/>
</dbReference>
<keyword evidence="11" id="KW-1278">Translocase</keyword>
<name>A0A8J2BNS0_9BACT</name>
<evidence type="ECO:0000256" key="12">
    <source>
        <dbReference type="ARBA" id="ARBA00022989"/>
    </source>
</evidence>
<dbReference type="NCBIfam" id="TIGR01511">
    <property type="entry name" value="ATPase-IB1_Cu"/>
    <property type="match status" value="1"/>
</dbReference>
<evidence type="ECO:0000256" key="1">
    <source>
        <dbReference type="ARBA" id="ARBA00004651"/>
    </source>
</evidence>
<keyword evidence="10" id="KW-0460">Magnesium</keyword>
<evidence type="ECO:0000256" key="8">
    <source>
        <dbReference type="ARBA" id="ARBA00022741"/>
    </source>
</evidence>
<keyword evidence="18" id="KW-1185">Reference proteome</keyword>
<dbReference type="PANTHER" id="PTHR43520">
    <property type="entry name" value="ATP7, ISOFORM B"/>
    <property type="match status" value="1"/>
</dbReference>
<sequence length="708" mass="76794">MGYRTTLRVQGMSCANCARHVREALERVDGVARVSVELETACATVEGKGDAPPLPELLQAVQEAGYEATPLSEGRKDLIGWKQRIIIGGFFTSLLFLWEWFGPMEEGWPGWVQLAMALPVQFVTGAPFYQGAWRQARQGRLNMDTLVALGSSAAFFLSFYGLLRPSAVHHLYFDEAAAIITLVGIGHWLEHRATERATGALRGLLSLAPDRAMVLLPDGKEELRELWRVRPGDRVVLRPGDRVPVDGTIVEGTTTLDESMLSGEAQPVSKGPGEPVFAGTTNLDGRVLVEVKAAGSDTVLAHIARVVERAQSSRASVQRFVDKVSNIFVVVVVLLAGATALFWGQIHPIGWESAWIRAVSVLIVACPCAMGLATPAAIMVAANVAAHRGILIRDALALEKCGNIDTVIFDKTGTLSRAGLFVEELVVSSAEEKEAGSLFRSLAWSSHHPVSQAITRHFSQFPFVEISHWREERGSGVEGIWNGKRVRLGNFHWLSSCGVSLPEGSRENGSRIGLAVEGTLIAWVRIGSEPKEEAARVITELRKQGFRVGLLSGDSREATLAFARKVGLHPDEVIAEVRPHEKAQAIARWQEQGRRVAFVGDGINDAPALAQADLGIAVLGATDLAKESSDVVLLRAEIENIPFVLQLALATLRTIRQNLFWAFFYNASAIPLAVVGWVSPVVCAAAMGLSDLFVLGNALRLYRLGRSS</sequence>
<dbReference type="PROSITE" id="PS50846">
    <property type="entry name" value="HMA_2"/>
    <property type="match status" value="1"/>
</dbReference>
<evidence type="ECO:0000256" key="11">
    <source>
        <dbReference type="ARBA" id="ARBA00022967"/>
    </source>
</evidence>
<organism evidence="17 18">
    <name type="scientific">Candidatus Methylacidithermus pantelleriae</name>
    <dbReference type="NCBI Taxonomy" id="2744239"/>
    <lineage>
        <taxon>Bacteria</taxon>
        <taxon>Pseudomonadati</taxon>
        <taxon>Verrucomicrobiota</taxon>
        <taxon>Methylacidiphilae</taxon>
        <taxon>Methylacidiphilales</taxon>
        <taxon>Methylacidiphilaceae</taxon>
        <taxon>Candidatus Methylacidithermus</taxon>
    </lineage>
</organism>
<keyword evidence="5" id="KW-0597">Phosphoprotein</keyword>
<dbReference type="Pfam" id="PF00122">
    <property type="entry name" value="E1-E2_ATPase"/>
    <property type="match status" value="1"/>
</dbReference>
<keyword evidence="9 15" id="KW-0067">ATP-binding</keyword>
<evidence type="ECO:0000256" key="5">
    <source>
        <dbReference type="ARBA" id="ARBA00022553"/>
    </source>
</evidence>
<evidence type="ECO:0000313" key="17">
    <source>
        <dbReference type="EMBL" id="CAF0697207.1"/>
    </source>
</evidence>
<dbReference type="GO" id="GO:0060003">
    <property type="term" value="P:copper ion export"/>
    <property type="evidence" value="ECO:0007669"/>
    <property type="project" value="UniProtKB-ARBA"/>
</dbReference>
<feature type="transmembrane region" description="Helical" evidence="15">
    <location>
        <begin position="108"/>
        <end position="129"/>
    </location>
</feature>
<evidence type="ECO:0000256" key="10">
    <source>
        <dbReference type="ARBA" id="ARBA00022842"/>
    </source>
</evidence>
<dbReference type="PROSITE" id="PS01047">
    <property type="entry name" value="HMA_1"/>
    <property type="match status" value="1"/>
</dbReference>
<dbReference type="SUPFAM" id="SSF81665">
    <property type="entry name" value="Calcium ATPase, transmembrane domain M"/>
    <property type="match status" value="1"/>
</dbReference>
<evidence type="ECO:0000259" key="16">
    <source>
        <dbReference type="PROSITE" id="PS50846"/>
    </source>
</evidence>
<dbReference type="AlphaFoldDB" id="A0A8J2BNS0"/>
<dbReference type="Pfam" id="PF00403">
    <property type="entry name" value="HMA"/>
    <property type="match status" value="1"/>
</dbReference>
<dbReference type="InterPro" id="IPR017969">
    <property type="entry name" value="Heavy-metal-associated_CS"/>
</dbReference>
<evidence type="ECO:0000256" key="3">
    <source>
        <dbReference type="ARBA" id="ARBA00022448"/>
    </source>
</evidence>
<evidence type="ECO:0000256" key="15">
    <source>
        <dbReference type="RuleBase" id="RU362081"/>
    </source>
</evidence>
<dbReference type="CDD" id="cd00371">
    <property type="entry name" value="HMA"/>
    <property type="match status" value="1"/>
</dbReference>
<comment type="subcellular location">
    <subcellularLocation>
        <location evidence="1">Cell membrane</location>
        <topology evidence="1">Multi-pass membrane protein</topology>
    </subcellularLocation>
</comment>
<dbReference type="Gene3D" id="3.40.1110.10">
    <property type="entry name" value="Calcium-transporting ATPase, cytoplasmic domain N"/>
    <property type="match status" value="1"/>
</dbReference>
<dbReference type="Gene3D" id="2.70.150.10">
    <property type="entry name" value="Calcium-transporting ATPase, cytoplasmic transduction domain A"/>
    <property type="match status" value="1"/>
</dbReference>
<dbReference type="NCBIfam" id="TIGR01494">
    <property type="entry name" value="ATPase_P-type"/>
    <property type="match status" value="1"/>
</dbReference>
<dbReference type="FunFam" id="3.30.70.100:FF:000001">
    <property type="entry name" value="ATPase copper transporting beta"/>
    <property type="match status" value="1"/>
</dbReference>
<gene>
    <name evidence="17" type="ORF">MPNT_210008</name>
</gene>
<keyword evidence="12 15" id="KW-1133">Transmembrane helix</keyword>
<dbReference type="InterPro" id="IPR036163">
    <property type="entry name" value="HMA_dom_sf"/>
</dbReference>
<evidence type="ECO:0000256" key="4">
    <source>
        <dbReference type="ARBA" id="ARBA00022475"/>
    </source>
</evidence>
<feature type="transmembrane region" description="Helical" evidence="15">
    <location>
        <begin position="141"/>
        <end position="163"/>
    </location>
</feature>
<evidence type="ECO:0000256" key="13">
    <source>
        <dbReference type="ARBA" id="ARBA00023065"/>
    </source>
</evidence>
<dbReference type="RefSeq" id="WP_174583156.1">
    <property type="nucleotide sequence ID" value="NZ_CAJNOB010000014.1"/>
</dbReference>
<dbReference type="InterPro" id="IPR027256">
    <property type="entry name" value="P-typ_ATPase_IB"/>
</dbReference>
<dbReference type="PRINTS" id="PR00119">
    <property type="entry name" value="CATATPASE"/>
</dbReference>
<feature type="domain" description="HMA" evidence="16">
    <location>
        <begin position="3"/>
        <end position="69"/>
    </location>
</feature>
<accession>A0A8J2BNS0</accession>
<dbReference type="SUPFAM" id="SSF81653">
    <property type="entry name" value="Calcium ATPase, transduction domain A"/>
    <property type="match status" value="1"/>
</dbReference>